<proteinExistence type="predicted"/>
<dbReference type="Proteomes" id="UP001156905">
    <property type="component" value="Unassembled WGS sequence"/>
</dbReference>
<protein>
    <recommendedName>
        <fullName evidence="3">LysR substrate-binding domain-containing protein</fullName>
    </recommendedName>
</protein>
<name>A0ABQ6B969_9BRAD</name>
<evidence type="ECO:0000313" key="1">
    <source>
        <dbReference type="EMBL" id="GLR90333.1"/>
    </source>
</evidence>
<keyword evidence="2" id="KW-1185">Reference proteome</keyword>
<comment type="caution">
    <text evidence="1">The sequence shown here is derived from an EMBL/GenBank/DDBJ whole genome shotgun (WGS) entry which is preliminary data.</text>
</comment>
<sequence length="108" mass="11957">MSQHDWGRDLEALLNAKFIISTEGPRIEHRDVSRAEIQNLVSMGLGITLVLESDVGANCSGLVYRELRDSVGPSRIGFSAVWRDDNENPALVNFLKLLAERYPSSSLA</sequence>
<accession>A0ABQ6B969</accession>
<reference evidence="2" key="1">
    <citation type="journal article" date="2019" name="Int. J. Syst. Evol. Microbiol.">
        <title>The Global Catalogue of Microorganisms (GCM) 10K type strain sequencing project: providing services to taxonomists for standard genome sequencing and annotation.</title>
        <authorList>
            <consortium name="The Broad Institute Genomics Platform"/>
            <consortium name="The Broad Institute Genome Sequencing Center for Infectious Disease"/>
            <person name="Wu L."/>
            <person name="Ma J."/>
        </authorList>
    </citation>
    <scope>NUCLEOTIDE SEQUENCE [LARGE SCALE GENOMIC DNA]</scope>
    <source>
        <strain evidence="2">NBRC 102520</strain>
    </source>
</reference>
<dbReference type="SUPFAM" id="SSF53850">
    <property type="entry name" value="Periplasmic binding protein-like II"/>
    <property type="match status" value="1"/>
</dbReference>
<dbReference type="EMBL" id="BSOW01000033">
    <property type="protein sequence ID" value="GLR90333.1"/>
    <property type="molecule type" value="Genomic_DNA"/>
</dbReference>
<organism evidence="1 2">
    <name type="scientific">Bradyrhizobium iriomotense</name>
    <dbReference type="NCBI Taxonomy" id="441950"/>
    <lineage>
        <taxon>Bacteria</taxon>
        <taxon>Pseudomonadati</taxon>
        <taxon>Pseudomonadota</taxon>
        <taxon>Alphaproteobacteria</taxon>
        <taxon>Hyphomicrobiales</taxon>
        <taxon>Nitrobacteraceae</taxon>
        <taxon>Bradyrhizobium</taxon>
    </lineage>
</organism>
<dbReference type="Gene3D" id="3.40.190.10">
    <property type="entry name" value="Periplasmic binding protein-like II"/>
    <property type="match status" value="2"/>
</dbReference>
<evidence type="ECO:0000313" key="2">
    <source>
        <dbReference type="Proteomes" id="UP001156905"/>
    </source>
</evidence>
<evidence type="ECO:0008006" key="3">
    <source>
        <dbReference type="Google" id="ProtNLM"/>
    </source>
</evidence>
<gene>
    <name evidence="1" type="ORF">GCM10007857_70480</name>
</gene>